<dbReference type="RefSeq" id="WP_074567032.1">
    <property type="nucleotide sequence ID" value="NZ_FNGX01000004.1"/>
</dbReference>
<reference evidence="3 4" key="1">
    <citation type="submission" date="2016-10" db="EMBL/GenBank/DDBJ databases">
        <authorList>
            <person name="de Groot N.N."/>
        </authorList>
    </citation>
    <scope>NUCLEOTIDE SEQUENCE [LARGE SCALE GENOMIC DNA]</scope>
    <source>
        <strain evidence="3 4">Sb09</strain>
    </source>
</reference>
<name>A0A1G9M8W1_STREI</name>
<dbReference type="Pfam" id="PF20434">
    <property type="entry name" value="BD-FAE"/>
    <property type="match status" value="1"/>
</dbReference>
<dbReference type="PANTHER" id="PTHR48081:SF6">
    <property type="entry name" value="PEPTIDASE S9 PROLYL OLIGOPEPTIDASE CATALYTIC DOMAIN-CONTAINING PROTEIN"/>
    <property type="match status" value="1"/>
</dbReference>
<evidence type="ECO:0000259" key="2">
    <source>
        <dbReference type="Pfam" id="PF20434"/>
    </source>
</evidence>
<evidence type="ECO:0000313" key="3">
    <source>
        <dbReference type="EMBL" id="SDL70659.1"/>
    </source>
</evidence>
<dbReference type="OrthoDB" id="9794725at2"/>
<dbReference type="EMBL" id="FNGX01000004">
    <property type="protein sequence ID" value="SDL70659.1"/>
    <property type="molecule type" value="Genomic_DNA"/>
</dbReference>
<evidence type="ECO:0000313" key="4">
    <source>
        <dbReference type="Proteomes" id="UP000183162"/>
    </source>
</evidence>
<dbReference type="SUPFAM" id="SSF53474">
    <property type="entry name" value="alpha/beta-Hydrolases"/>
    <property type="match status" value="1"/>
</dbReference>
<dbReference type="Gene3D" id="3.40.50.1820">
    <property type="entry name" value="alpha/beta hydrolase"/>
    <property type="match status" value="1"/>
</dbReference>
<accession>A0A1G9M8W1</accession>
<feature type="domain" description="BD-FAE-like" evidence="2">
    <location>
        <begin position="85"/>
        <end position="270"/>
    </location>
</feature>
<sequence>MEKLYIWGDKIPGNSQKSKTDVLDIHKEYTEEDLFEKYPGIWDKTDAELGDLSGNDTMVFHQEIENGPAKMTYEDEPFLIPYLVKDSERCVIICPGGAYLTKVMEDEKATAEALNRAGISAFILWYRTYPYYAPLMFLDCQRAIRYVRYHASDYGIDPEKIALIGFSAGGNLAFESYYWLRNRNLMPEDYSSDEIDKVDATVAGLAGVYPALSLVNDKIIAILAGRDTYDNPKKRDQFAKEYDIFSRVQKGDAPLFLCAAMDDVIVDPTHLLTLTKIAKEKEIPVELHLFPQGGHGLNDETILKLWKNLFITWLDRLFN</sequence>
<gene>
    <name evidence="3" type="ORF">SAMN05216400_1419</name>
</gene>
<protein>
    <submittedName>
        <fullName evidence="3">Prolyl oligopeptidase family protein</fullName>
    </submittedName>
</protein>
<dbReference type="InterPro" id="IPR050300">
    <property type="entry name" value="GDXG_lipolytic_enzyme"/>
</dbReference>
<dbReference type="PANTHER" id="PTHR48081">
    <property type="entry name" value="AB HYDROLASE SUPERFAMILY PROTEIN C4A8.06C"/>
    <property type="match status" value="1"/>
</dbReference>
<keyword evidence="1" id="KW-0378">Hydrolase</keyword>
<dbReference type="AlphaFoldDB" id="A0A1G9M8W1"/>
<dbReference type="GO" id="GO:0016787">
    <property type="term" value="F:hydrolase activity"/>
    <property type="evidence" value="ECO:0007669"/>
    <property type="project" value="UniProtKB-KW"/>
</dbReference>
<organism evidence="3 4">
    <name type="scientific">Streptococcus equinus</name>
    <name type="common">Streptococcus bovis</name>
    <dbReference type="NCBI Taxonomy" id="1335"/>
    <lineage>
        <taxon>Bacteria</taxon>
        <taxon>Bacillati</taxon>
        <taxon>Bacillota</taxon>
        <taxon>Bacilli</taxon>
        <taxon>Lactobacillales</taxon>
        <taxon>Streptococcaceae</taxon>
        <taxon>Streptococcus</taxon>
    </lineage>
</organism>
<dbReference type="InterPro" id="IPR049492">
    <property type="entry name" value="BD-FAE-like_dom"/>
</dbReference>
<evidence type="ECO:0000256" key="1">
    <source>
        <dbReference type="ARBA" id="ARBA00022801"/>
    </source>
</evidence>
<dbReference type="Proteomes" id="UP000183162">
    <property type="component" value="Unassembled WGS sequence"/>
</dbReference>
<dbReference type="InterPro" id="IPR029058">
    <property type="entry name" value="AB_hydrolase_fold"/>
</dbReference>
<proteinExistence type="predicted"/>